<dbReference type="CDD" id="cd01087">
    <property type="entry name" value="Prolidase"/>
    <property type="match status" value="1"/>
</dbReference>
<dbReference type="Gramene" id="TraesCAD_scaffold_018409_01G000200.1">
    <property type="protein sequence ID" value="TraesCAD_scaffold_018409_01G000200.1"/>
    <property type="gene ID" value="TraesCAD_scaffold_018409_01G000200"/>
</dbReference>
<reference evidence="6" key="2">
    <citation type="submission" date="2018-10" db="UniProtKB">
        <authorList>
            <consortium name="EnsemblPlants"/>
        </authorList>
    </citation>
    <scope>IDENTIFICATION</scope>
</reference>
<keyword evidence="3" id="KW-0378">Hydrolase</keyword>
<dbReference type="Pfam" id="PF00557">
    <property type="entry name" value="Peptidase_M24"/>
    <property type="match status" value="1"/>
</dbReference>
<dbReference type="InterPro" id="IPR052433">
    <property type="entry name" value="X-Pro_dipept-like"/>
</dbReference>
<dbReference type="GeneID" id="123180492"/>
<keyword evidence="4" id="KW-0464">Manganese</keyword>
<dbReference type="Proteomes" id="UP000019116">
    <property type="component" value="Chromosome 1D"/>
</dbReference>
<dbReference type="Gramene" id="TraesCS1D02G097100.1">
    <property type="protein sequence ID" value="TraesCS1D02G097100.1"/>
    <property type="gene ID" value="TraesCS1D02G097100"/>
</dbReference>
<feature type="domain" description="Aminopeptidase P N-terminal" evidence="5">
    <location>
        <begin position="15"/>
        <end position="161"/>
    </location>
</feature>
<dbReference type="FunFam" id="3.90.230.10:FF:000002">
    <property type="entry name" value="Xaa-Pro aminopeptidase 3"/>
    <property type="match status" value="1"/>
</dbReference>
<dbReference type="Gramene" id="TraesRN1D0100235500.1">
    <property type="protein sequence ID" value="TraesRN1D0100235500.1"/>
    <property type="gene ID" value="TraesRN1D0100235500"/>
</dbReference>
<evidence type="ECO:0000256" key="2">
    <source>
        <dbReference type="ARBA" id="ARBA00022723"/>
    </source>
</evidence>
<dbReference type="GO" id="GO:0030145">
    <property type="term" value="F:manganese ion binding"/>
    <property type="evidence" value="ECO:0007669"/>
    <property type="project" value="InterPro"/>
</dbReference>
<dbReference type="STRING" id="4565.A0A3B5ZQM3"/>
<dbReference type="SUPFAM" id="SSF53092">
    <property type="entry name" value="Creatinase/prolidase N-terminal domain"/>
    <property type="match status" value="1"/>
</dbReference>
<dbReference type="Gramene" id="TraesWEE_scaffold_050772_01G000200.1">
    <property type="protein sequence ID" value="TraesWEE_scaffold_050772_01G000200.1"/>
    <property type="gene ID" value="TraesWEE_scaffold_050772_01G000200"/>
</dbReference>
<dbReference type="Gramene" id="TraesLAC1D03G00442650.1">
    <property type="protein sequence ID" value="TraesLAC1D03G00442650.1"/>
    <property type="gene ID" value="TraesLAC1D03G00442650"/>
</dbReference>
<dbReference type="OMA" id="FRCHASM"/>
<dbReference type="Gramene" id="TraesLDM1D03G00440760.1">
    <property type="protein sequence ID" value="TraesLDM1D03G00440760.1"/>
    <property type="gene ID" value="TraesLDM1D03G00440760"/>
</dbReference>
<comment type="cofactor">
    <cofactor evidence="1">
        <name>Mn(2+)</name>
        <dbReference type="ChEBI" id="CHEBI:29035"/>
    </cofactor>
</comment>
<dbReference type="PANTHER" id="PTHR48480:SF1">
    <property type="entry name" value="AMINOPEPTIDASE P N-TERMINAL DOMAIN-CONTAINING PROTEIN"/>
    <property type="match status" value="1"/>
</dbReference>
<dbReference type="EnsemblPlants" id="TraesCS1D02G097100.1">
    <property type="protein sequence ID" value="TraesCS1D02G097100.1"/>
    <property type="gene ID" value="TraesCS1D02G097100"/>
</dbReference>
<dbReference type="Gene3D" id="3.90.230.10">
    <property type="entry name" value="Creatinase/methionine aminopeptidase superfamily"/>
    <property type="match status" value="1"/>
</dbReference>
<keyword evidence="2" id="KW-0479">Metal-binding</keyword>
<gene>
    <name evidence="6" type="primary">LOC123180492</name>
</gene>
<dbReference type="PANTHER" id="PTHR48480">
    <property type="match status" value="1"/>
</dbReference>
<dbReference type="Gramene" id="TraesARI1D03G00444660.1">
    <property type="protein sequence ID" value="TraesARI1D03G00444660.1"/>
    <property type="gene ID" value="TraesARI1D03G00444660"/>
</dbReference>
<accession>A0A3B5ZQM3</accession>
<sequence>MNESSSLSLAPPGESMAEVHAGNRERLVAALRAHLSAAGRPLRGIVLLKGGEEQTRYCTDHVPLFRQESYFAYLFGVREPGFYGAVDIGSGQSILFAPRFSPDDAIWNGKPKKLPYFKDMYKVDSVFYVDELAQVLRCECSEHGHGEPLLFLLYGQNTDSGNYSRPASFEGMDKFDTDLSTLHPILTECRVTKSDMELALIQHANDVSSEAHVEVMRKIKPGMTENQLESTFRCHASMHEGCRRCSYTCICATGQNSSILHYGQNDGTVNDGDMALMDMGAEYNFYASDITCSYPTNGKFTRNQAVVYNAVLKAHNDVISHMPPGVKWIDMHKLAERRILESLKEEDIIRGDIGDMMDRRLGAVFMPHGLGHLLGIDAHDPGGYPEGLERPEEPGLRSLRTTRELKQGMVITVEPGCDFIDALLGQARDDPICSSFFNWEKIEMYRSFGGVRIESNVYVTAQGCKNLTNCPREICEIEAVMAGAPWHSRDSCSSATTTENGLSKA</sequence>
<keyword evidence="7" id="KW-1185">Reference proteome</keyword>
<dbReference type="Gramene" id="TraesCLE_scaffold_018822_01G000100.1">
    <property type="protein sequence ID" value="TraesCLE_scaffold_018822_01G000100.1"/>
    <property type="gene ID" value="TraesCLE_scaffold_018822_01G000100"/>
</dbReference>
<dbReference type="Gramene" id="TraesSYM1D03G00445500.1">
    <property type="protein sequence ID" value="TraesSYM1D03G00445500.1"/>
    <property type="gene ID" value="TraesSYM1D03G00445500"/>
</dbReference>
<dbReference type="PaxDb" id="4565-Traes_1DS_D65AB6BF8.1"/>
<proteinExistence type="predicted"/>
<evidence type="ECO:0000313" key="7">
    <source>
        <dbReference type="Proteomes" id="UP000019116"/>
    </source>
</evidence>
<dbReference type="InterPro" id="IPR000994">
    <property type="entry name" value="Pept_M24"/>
</dbReference>
<dbReference type="InterPro" id="IPR007865">
    <property type="entry name" value="Aminopep_P_N"/>
</dbReference>
<evidence type="ECO:0000256" key="1">
    <source>
        <dbReference type="ARBA" id="ARBA00001936"/>
    </source>
</evidence>
<dbReference type="Gramene" id="TraesNOR1D03G00446430.1">
    <property type="protein sequence ID" value="TraesNOR1D03G00446430.1"/>
    <property type="gene ID" value="TraesNOR1D03G00446430"/>
</dbReference>
<dbReference type="InterPro" id="IPR036005">
    <property type="entry name" value="Creatinase/aminopeptidase-like"/>
</dbReference>
<dbReference type="Gramene" id="TraesJUL1D03G00441980.1">
    <property type="protein sequence ID" value="TraesJUL1D03G00441980.1"/>
    <property type="gene ID" value="TraesJUL1D03G00441980"/>
</dbReference>
<dbReference type="SMR" id="A0A3B5ZQM3"/>
<dbReference type="InterPro" id="IPR029149">
    <property type="entry name" value="Creatin/AminoP/Spt16_N"/>
</dbReference>
<dbReference type="Gramene" id="TraesJAG1D03G00438820.1">
    <property type="protein sequence ID" value="TraesJAG1D03G00438820.1"/>
    <property type="gene ID" value="TraesJAG1D03G00438820"/>
</dbReference>
<evidence type="ECO:0000313" key="6">
    <source>
        <dbReference type="EnsemblPlants" id="TraesCS1D02G097100.1"/>
    </source>
</evidence>
<dbReference type="Gramene" id="TraesCS1D03G0228500.1">
    <property type="protein sequence ID" value="TraesCS1D03G0228500.1.CDS"/>
    <property type="gene ID" value="TraesCS1D03G0228500"/>
</dbReference>
<dbReference type="Gramene" id="TraesMAC1D03G00438870.1">
    <property type="protein sequence ID" value="TraesMAC1D03G00438870.1"/>
    <property type="gene ID" value="TraesMAC1D03G00438870"/>
</dbReference>
<name>A0A3B5ZQM3_WHEAT</name>
<protein>
    <recommendedName>
        <fullName evidence="5">Aminopeptidase P N-terminal domain-containing protein</fullName>
    </recommendedName>
</protein>
<dbReference type="Gramene" id="TraesSTA1D03G00438090.1">
    <property type="protein sequence ID" value="TraesSTA1D03G00438090.1"/>
    <property type="gene ID" value="TraesSTA1D03G00438090"/>
</dbReference>
<dbReference type="RefSeq" id="XP_044448500.1">
    <property type="nucleotide sequence ID" value="XM_044592565.1"/>
</dbReference>
<evidence type="ECO:0000259" key="5">
    <source>
        <dbReference type="SMART" id="SM01011"/>
    </source>
</evidence>
<dbReference type="SMART" id="SM01011">
    <property type="entry name" value="AMP_N"/>
    <property type="match status" value="1"/>
</dbReference>
<dbReference type="OrthoDB" id="10261878at2759"/>
<evidence type="ECO:0000256" key="4">
    <source>
        <dbReference type="ARBA" id="ARBA00023211"/>
    </source>
</evidence>
<dbReference type="SUPFAM" id="SSF55920">
    <property type="entry name" value="Creatinase/aminopeptidase"/>
    <property type="match status" value="1"/>
</dbReference>
<organism evidence="6">
    <name type="scientific">Triticum aestivum</name>
    <name type="common">Wheat</name>
    <dbReference type="NCBI Taxonomy" id="4565"/>
    <lineage>
        <taxon>Eukaryota</taxon>
        <taxon>Viridiplantae</taxon>
        <taxon>Streptophyta</taxon>
        <taxon>Embryophyta</taxon>
        <taxon>Tracheophyta</taxon>
        <taxon>Spermatophyta</taxon>
        <taxon>Magnoliopsida</taxon>
        <taxon>Liliopsida</taxon>
        <taxon>Poales</taxon>
        <taxon>Poaceae</taxon>
        <taxon>BOP clade</taxon>
        <taxon>Pooideae</taxon>
        <taxon>Triticodae</taxon>
        <taxon>Triticeae</taxon>
        <taxon>Triticinae</taxon>
        <taxon>Triticum</taxon>
    </lineage>
</organism>
<dbReference type="AlphaFoldDB" id="A0A3B5ZQM3"/>
<dbReference type="Pfam" id="PF05195">
    <property type="entry name" value="AMP_N"/>
    <property type="match status" value="1"/>
</dbReference>
<evidence type="ECO:0000256" key="3">
    <source>
        <dbReference type="ARBA" id="ARBA00022801"/>
    </source>
</evidence>
<dbReference type="GO" id="GO:0070006">
    <property type="term" value="F:metalloaminopeptidase activity"/>
    <property type="evidence" value="ECO:0007669"/>
    <property type="project" value="InterPro"/>
</dbReference>
<reference evidence="6" key="1">
    <citation type="submission" date="2018-08" db="EMBL/GenBank/DDBJ databases">
        <authorList>
            <person name="Rossello M."/>
        </authorList>
    </citation>
    <scope>NUCLEOTIDE SEQUENCE [LARGE SCALE GENOMIC DNA]</scope>
    <source>
        <strain evidence="6">cv. Chinese Spring</strain>
    </source>
</reference>
<dbReference type="Gene3D" id="3.40.350.10">
    <property type="entry name" value="Creatinase/prolidase N-terminal domain"/>
    <property type="match status" value="1"/>
</dbReference>
<dbReference type="Gramene" id="TraesROB_scaffold_049393_01G000100.1">
    <property type="protein sequence ID" value="TraesROB_scaffold_049393_01G000100.1"/>
    <property type="gene ID" value="TraesROB_scaffold_049393_01G000100"/>
</dbReference>